<organism evidence="1 2">
    <name type="scientific">Streptococcus parauberis NCFD 2020</name>
    <dbReference type="NCBI Taxonomy" id="873447"/>
    <lineage>
        <taxon>Bacteria</taxon>
        <taxon>Bacillati</taxon>
        <taxon>Bacillota</taxon>
        <taxon>Bacilli</taxon>
        <taxon>Lactobacillales</taxon>
        <taxon>Streptococcaceae</taxon>
        <taxon>Streptococcus</taxon>
    </lineage>
</organism>
<protein>
    <submittedName>
        <fullName evidence="1">Conserved domain protein</fullName>
    </submittedName>
</protein>
<name>F1Z2L4_9STRE</name>
<dbReference type="Pfam" id="PF04229">
    <property type="entry name" value="GrpB"/>
    <property type="match status" value="1"/>
</dbReference>
<dbReference type="InterPro" id="IPR007344">
    <property type="entry name" value="GrpB/CoaE"/>
</dbReference>
<dbReference type="SUPFAM" id="SSF81301">
    <property type="entry name" value="Nucleotidyltransferase"/>
    <property type="match status" value="1"/>
</dbReference>
<dbReference type="PANTHER" id="PTHR34822">
    <property type="entry name" value="GRPB DOMAIN PROTEIN (AFU_ORTHOLOGUE AFUA_1G01530)"/>
    <property type="match status" value="1"/>
</dbReference>
<dbReference type="HOGENOM" id="CLU_200604_0_0_9"/>
<dbReference type="Gene3D" id="3.30.460.10">
    <property type="entry name" value="Beta Polymerase, domain 2"/>
    <property type="match status" value="1"/>
</dbReference>
<dbReference type="EMBL" id="AEUT02000001">
    <property type="protein sequence ID" value="EGE54697.1"/>
    <property type="molecule type" value="Genomic_DNA"/>
</dbReference>
<proteinExistence type="predicted"/>
<sequence>MIKREMKLEPYNNKWLEHYQEIKEELIRIYNGIELECHHFGSTSILGMPSKPIIDVLVFVNDINMVDTYNQTRV</sequence>
<dbReference type="PANTHER" id="PTHR34822:SF1">
    <property type="entry name" value="GRPB FAMILY PROTEIN"/>
    <property type="match status" value="1"/>
</dbReference>
<dbReference type="InterPro" id="IPR043519">
    <property type="entry name" value="NT_sf"/>
</dbReference>
<accession>F1Z2L4</accession>
<reference evidence="1 2" key="1">
    <citation type="submission" date="2011-02" db="EMBL/GenBank/DDBJ databases">
        <authorList>
            <person name="Stanhope M.J."/>
            <person name="Durkin A.S."/>
            <person name="Hostetler J."/>
            <person name="Kim M."/>
            <person name="Radune D."/>
            <person name="Singh I."/>
            <person name="Town C.D."/>
        </authorList>
    </citation>
    <scope>NUCLEOTIDE SEQUENCE [LARGE SCALE GENOMIC DNA]</scope>
    <source>
        <strain evidence="1 2">NCFD 2020</strain>
    </source>
</reference>
<evidence type="ECO:0000313" key="2">
    <source>
        <dbReference type="Proteomes" id="UP000003732"/>
    </source>
</evidence>
<evidence type="ECO:0000313" key="1">
    <source>
        <dbReference type="EMBL" id="EGE54697.1"/>
    </source>
</evidence>
<dbReference type="AlphaFoldDB" id="F1Z2L4"/>
<dbReference type="eggNOG" id="COG2320">
    <property type="taxonomic scope" value="Bacteria"/>
</dbReference>
<gene>
    <name evidence="1" type="ORF">SPB_1082</name>
</gene>
<dbReference type="Proteomes" id="UP000003732">
    <property type="component" value="Unassembled WGS sequence"/>
</dbReference>
<comment type="caution">
    <text evidence="1">The sequence shown here is derived from an EMBL/GenBank/DDBJ whole genome shotgun (WGS) entry which is preliminary data.</text>
</comment>